<dbReference type="Gene3D" id="3.80.10.10">
    <property type="entry name" value="Ribonuclease Inhibitor"/>
    <property type="match status" value="2"/>
</dbReference>
<feature type="region of interest" description="Disordered" evidence="3">
    <location>
        <begin position="1"/>
        <end position="61"/>
    </location>
</feature>
<feature type="compositionally biased region" description="Acidic residues" evidence="3">
    <location>
        <begin position="260"/>
        <end position="272"/>
    </location>
</feature>
<dbReference type="PANTHER" id="PTHR45973:SF8">
    <property type="entry name" value="LEUCINE-RICH REPEAT-CONTAINING PROTEIN 49"/>
    <property type="match status" value="1"/>
</dbReference>
<dbReference type="Pfam" id="PF14580">
    <property type="entry name" value="LRR_9"/>
    <property type="match status" value="1"/>
</dbReference>
<accession>A0ABY7EV73</accession>
<evidence type="ECO:0000256" key="1">
    <source>
        <dbReference type="ARBA" id="ARBA00022614"/>
    </source>
</evidence>
<dbReference type="InterPro" id="IPR001611">
    <property type="entry name" value="Leu-rich_rpt"/>
</dbReference>
<dbReference type="InterPro" id="IPR032675">
    <property type="entry name" value="LRR_dom_sf"/>
</dbReference>
<feature type="compositionally biased region" description="Acidic residues" evidence="3">
    <location>
        <begin position="1"/>
        <end position="54"/>
    </location>
</feature>
<sequence>MSDAEGEDVMEETEAEDTEEPATGGEEGEEQVGEEEGEEEQQEEEQEPEEEEEKVPEVALTDEMMPECLSLLCKTGDGLAHAYVKLDIKERELTNISLLKTFIHLRYVDVSKNNLKDISPLSALTHMLTLKADENMLTSAKLEEMPFLQVASFNSNKITSTEGVNHPMLEHLSMNNNEITKGANMIKQLEGLEQLTGMTTCHLRENQLTQLDDVKEVKKLAVIPLLRALVLSENPAAEEDDYRVEVLIALRKLERLDKEEYTEDERNDAEEMAEARKLEEARDGGE</sequence>
<proteinExistence type="predicted"/>
<protein>
    <submittedName>
        <fullName evidence="4">LRC23-like protein</fullName>
    </submittedName>
</protein>
<evidence type="ECO:0000313" key="5">
    <source>
        <dbReference type="Proteomes" id="UP001164746"/>
    </source>
</evidence>
<dbReference type="PROSITE" id="PS51450">
    <property type="entry name" value="LRR"/>
    <property type="match status" value="1"/>
</dbReference>
<evidence type="ECO:0000313" key="4">
    <source>
        <dbReference type="EMBL" id="WAR13852.1"/>
    </source>
</evidence>
<feature type="region of interest" description="Disordered" evidence="3">
    <location>
        <begin position="260"/>
        <end position="286"/>
    </location>
</feature>
<reference evidence="4" key="1">
    <citation type="submission" date="2022-11" db="EMBL/GenBank/DDBJ databases">
        <title>Centuries of genome instability and evolution in soft-shell clam transmissible cancer (bioRxiv).</title>
        <authorList>
            <person name="Hart S.F.M."/>
            <person name="Yonemitsu M.A."/>
            <person name="Giersch R.M."/>
            <person name="Beal B.F."/>
            <person name="Arriagada G."/>
            <person name="Davis B.W."/>
            <person name="Ostrander E.A."/>
            <person name="Goff S.P."/>
            <person name="Metzger M.J."/>
        </authorList>
    </citation>
    <scope>NUCLEOTIDE SEQUENCE</scope>
    <source>
        <strain evidence="4">MELC-2E11</strain>
        <tissue evidence="4">Siphon/mantle</tissue>
    </source>
</reference>
<evidence type="ECO:0000256" key="2">
    <source>
        <dbReference type="ARBA" id="ARBA00022737"/>
    </source>
</evidence>
<dbReference type="EMBL" id="CP111020">
    <property type="protein sequence ID" value="WAR13852.1"/>
    <property type="molecule type" value="Genomic_DNA"/>
</dbReference>
<evidence type="ECO:0000256" key="3">
    <source>
        <dbReference type="SAM" id="MobiDB-lite"/>
    </source>
</evidence>
<dbReference type="Proteomes" id="UP001164746">
    <property type="component" value="Chromosome 9"/>
</dbReference>
<dbReference type="InterPro" id="IPR050576">
    <property type="entry name" value="Cilia_flagella_integrity"/>
</dbReference>
<feature type="compositionally biased region" description="Basic and acidic residues" evidence="3">
    <location>
        <begin position="273"/>
        <end position="286"/>
    </location>
</feature>
<name>A0ABY7EV73_MYAAR</name>
<keyword evidence="5" id="KW-1185">Reference proteome</keyword>
<organism evidence="4 5">
    <name type="scientific">Mya arenaria</name>
    <name type="common">Soft-shell clam</name>
    <dbReference type="NCBI Taxonomy" id="6604"/>
    <lineage>
        <taxon>Eukaryota</taxon>
        <taxon>Metazoa</taxon>
        <taxon>Spiralia</taxon>
        <taxon>Lophotrochozoa</taxon>
        <taxon>Mollusca</taxon>
        <taxon>Bivalvia</taxon>
        <taxon>Autobranchia</taxon>
        <taxon>Heteroconchia</taxon>
        <taxon>Euheterodonta</taxon>
        <taxon>Imparidentia</taxon>
        <taxon>Neoheterodontei</taxon>
        <taxon>Myida</taxon>
        <taxon>Myoidea</taxon>
        <taxon>Myidae</taxon>
        <taxon>Mya</taxon>
    </lineage>
</organism>
<dbReference type="PANTHER" id="PTHR45973">
    <property type="entry name" value="PROTEIN PHOSPHATASE 1 REGULATORY SUBUNIT SDS22-RELATED"/>
    <property type="match status" value="1"/>
</dbReference>
<dbReference type="SUPFAM" id="SSF52075">
    <property type="entry name" value="Outer arm dynein light chain 1"/>
    <property type="match status" value="1"/>
</dbReference>
<keyword evidence="1" id="KW-0433">Leucine-rich repeat</keyword>
<gene>
    <name evidence="4" type="ORF">MAR_003957</name>
</gene>
<keyword evidence="2" id="KW-0677">Repeat</keyword>